<evidence type="ECO:0000256" key="1">
    <source>
        <dbReference type="SAM" id="MobiDB-lite"/>
    </source>
</evidence>
<evidence type="ECO:0000313" key="2">
    <source>
        <dbReference type="EMBL" id="QZO02098.1"/>
    </source>
</evidence>
<feature type="region of interest" description="Disordered" evidence="1">
    <location>
        <begin position="55"/>
        <end position="81"/>
    </location>
</feature>
<dbReference type="KEGG" id="cmet:K6K41_12980"/>
<reference evidence="2" key="1">
    <citation type="submission" date="2021-08" db="EMBL/GenBank/DDBJ databases">
        <authorList>
            <person name="Zhang H."/>
            <person name="Xu M."/>
            <person name="Yu Z."/>
            <person name="Yang L."/>
            <person name="Cai Y."/>
        </authorList>
    </citation>
    <scope>NUCLEOTIDE SEQUENCE</scope>
    <source>
        <strain evidence="2">CHL1</strain>
    </source>
</reference>
<protein>
    <submittedName>
        <fullName evidence="2">Uncharacterized protein</fullName>
    </submittedName>
</protein>
<name>A0A9E6REJ7_9HYPH</name>
<dbReference type="Proteomes" id="UP000825701">
    <property type="component" value="Chromosome"/>
</dbReference>
<evidence type="ECO:0000313" key="3">
    <source>
        <dbReference type="Proteomes" id="UP000825701"/>
    </source>
</evidence>
<organism evidence="2 3">
    <name type="scientific">Chenggangzhangella methanolivorans</name>
    <dbReference type="NCBI Taxonomy" id="1437009"/>
    <lineage>
        <taxon>Bacteria</taxon>
        <taxon>Pseudomonadati</taxon>
        <taxon>Pseudomonadota</taxon>
        <taxon>Alphaproteobacteria</taxon>
        <taxon>Hyphomicrobiales</taxon>
        <taxon>Methylopilaceae</taxon>
        <taxon>Chenggangzhangella</taxon>
    </lineage>
</organism>
<gene>
    <name evidence="2" type="ORF">K6K41_12980</name>
</gene>
<keyword evidence="3" id="KW-1185">Reference proteome</keyword>
<accession>A0A9E6REJ7</accession>
<dbReference type="AlphaFoldDB" id="A0A9E6REJ7"/>
<dbReference type="EMBL" id="CP081869">
    <property type="protein sequence ID" value="QZO02098.1"/>
    <property type="molecule type" value="Genomic_DNA"/>
</dbReference>
<dbReference type="RefSeq" id="WP_261405483.1">
    <property type="nucleotide sequence ID" value="NZ_CP081869.1"/>
</dbReference>
<sequence>MHESELSFLKIGRESSAVVICLQTVSLSRRSPTRGYRAGFHMAFGRIEVPALPARRPSAIMGSRSSKEPTLGRMRQRPELM</sequence>
<proteinExistence type="predicted"/>